<organism evidence="1 2">
    <name type="scientific">Xenopus laevis</name>
    <name type="common">African clawed frog</name>
    <dbReference type="NCBI Taxonomy" id="8355"/>
    <lineage>
        <taxon>Eukaryota</taxon>
        <taxon>Metazoa</taxon>
        <taxon>Chordata</taxon>
        <taxon>Craniata</taxon>
        <taxon>Vertebrata</taxon>
        <taxon>Euteleostomi</taxon>
        <taxon>Amphibia</taxon>
        <taxon>Batrachia</taxon>
        <taxon>Anura</taxon>
        <taxon>Pipoidea</taxon>
        <taxon>Pipidae</taxon>
        <taxon>Xenopodinae</taxon>
        <taxon>Xenopus</taxon>
        <taxon>Xenopus</taxon>
    </lineage>
</organism>
<evidence type="ECO:0000313" key="1">
    <source>
        <dbReference type="EMBL" id="OCT62265.1"/>
    </source>
</evidence>
<reference evidence="2" key="1">
    <citation type="journal article" date="2016" name="Nature">
        <title>Genome evolution in the allotetraploid frog Xenopus laevis.</title>
        <authorList>
            <person name="Session A.M."/>
            <person name="Uno Y."/>
            <person name="Kwon T."/>
            <person name="Chapman J.A."/>
            <person name="Toyoda A."/>
            <person name="Takahashi S."/>
            <person name="Fukui A."/>
            <person name="Hikosaka A."/>
            <person name="Suzuki A."/>
            <person name="Kondo M."/>
            <person name="van Heeringen S.J."/>
            <person name="Quigley I."/>
            <person name="Heinz S."/>
            <person name="Ogino H."/>
            <person name="Ochi H."/>
            <person name="Hellsten U."/>
            <person name="Lyons J.B."/>
            <person name="Simakov O."/>
            <person name="Putnam N."/>
            <person name="Stites J."/>
            <person name="Kuroki Y."/>
            <person name="Tanaka T."/>
            <person name="Michiue T."/>
            <person name="Watanabe M."/>
            <person name="Bogdanovic O."/>
            <person name="Lister R."/>
            <person name="Georgiou G."/>
            <person name="Paranjpe S.S."/>
            <person name="van Kruijsbergen I."/>
            <person name="Shu S."/>
            <person name="Carlson J."/>
            <person name="Kinoshita T."/>
            <person name="Ohta Y."/>
            <person name="Mawaribuchi S."/>
            <person name="Jenkins J."/>
            <person name="Grimwood J."/>
            <person name="Schmutz J."/>
            <person name="Mitros T."/>
            <person name="Mozaffari S.V."/>
            <person name="Suzuki Y."/>
            <person name="Haramoto Y."/>
            <person name="Yamamoto T.S."/>
            <person name="Takagi C."/>
            <person name="Heald R."/>
            <person name="Miller K."/>
            <person name="Haudenschild C."/>
            <person name="Kitzman J."/>
            <person name="Nakayama T."/>
            <person name="Izutsu Y."/>
            <person name="Robert J."/>
            <person name="Fortriede J."/>
            <person name="Burns K."/>
            <person name="Lotay V."/>
            <person name="Karimi K."/>
            <person name="Yasuoka Y."/>
            <person name="Dichmann D.S."/>
            <person name="Flajnik M.F."/>
            <person name="Houston D.W."/>
            <person name="Shendure J."/>
            <person name="DuPasquier L."/>
            <person name="Vize P.D."/>
            <person name="Zorn A.M."/>
            <person name="Ito M."/>
            <person name="Marcotte E.M."/>
            <person name="Wallingford J.B."/>
            <person name="Ito Y."/>
            <person name="Asashima M."/>
            <person name="Ueno N."/>
            <person name="Matsuda Y."/>
            <person name="Veenstra G.J."/>
            <person name="Fujiyama A."/>
            <person name="Harland R.M."/>
            <person name="Taira M."/>
            <person name="Rokhsar D.S."/>
        </authorList>
    </citation>
    <scope>NUCLEOTIDE SEQUENCE [LARGE SCALE GENOMIC DNA]</scope>
    <source>
        <strain evidence="2">J</strain>
    </source>
</reference>
<protein>
    <submittedName>
        <fullName evidence="1">Uncharacterized protein</fullName>
    </submittedName>
</protein>
<dbReference type="Proteomes" id="UP000694892">
    <property type="component" value="Chromosome 9_10L"/>
</dbReference>
<proteinExistence type="predicted"/>
<accession>A0A974BXC6</accession>
<gene>
    <name evidence="1" type="ORF">XELAEV_18043349mg</name>
</gene>
<evidence type="ECO:0000313" key="2">
    <source>
        <dbReference type="Proteomes" id="UP000694892"/>
    </source>
</evidence>
<dbReference type="EMBL" id="CM004482">
    <property type="protein sequence ID" value="OCT62265.1"/>
    <property type="molecule type" value="Genomic_DNA"/>
</dbReference>
<dbReference type="AlphaFoldDB" id="A0A974BXC6"/>
<name>A0A974BXC6_XENLA</name>
<sequence length="95" mass="10882">MSSPYSCWPLKPPLFWNLFQLYLLYNRDTQPLALEWNLACNPIRSCCQQHHIGYTVDTTSQQQSVHRQPMRAGLQKVGGLLPSSVRGGEQCTSFR</sequence>